<feature type="compositionally biased region" description="Pro residues" evidence="1">
    <location>
        <begin position="48"/>
        <end position="63"/>
    </location>
</feature>
<keyword evidence="5" id="KW-1185">Reference proteome</keyword>
<dbReference type="PANTHER" id="PTHR43606">
    <property type="entry name" value="PHOSPHATASE, PUTATIVE (AFU_ORTHOLOGUE AFUA_6G08710)-RELATED"/>
    <property type="match status" value="1"/>
</dbReference>
<sequence length="579" mass="64264">MKRREFLSRSATTGLSLGVLSACGGGGSSSPDGGKPGTDNPGTGNPGQPGPTPNTPEMPPYGGPDPFQHGVASGDPLANQVILWTRLTAAGLDEIPVIVEVARDADFATLVYQGVGYARSQNDFTVKLDPLLPDPETTYFYRFRSLGFTSPVGRTRTAPAPGAQVDHLRLAVVSCSNLPYGWFNAYARVARRADLDAVLHLGDYIYEYAQGEYNDPDLAGPRPVDPPHEIITLDDYRRRYACYRRDPDLQECHRQHPFICVWDDHEIANDAWMDGAENHNEGEGDFADRKRAAVRAYYEWMPIRMGFPDRDMRIYRRFDYGDLLTLVMLDTRLIGRDQQVDSPSEARDRNRQLLGQDQRQWLFEQLEYSRGRGARWHVIGQQVMLSPLTLGTLPDTPNWDLGGGAQLNYDQWDGYQTSRRALLGRIEAMALDNTVVLTGDIHSSWAMDVSADPGNPLVYNRFTGQGSLAVEFVTPAVTSPAAPSKALSDLARAALVPLNPHLKWVDLFHRGYLVLDLTAEHCKADWFHLNTVSEPDDSEFFARSYLTRDGQNHVERASQPSAPKTAAPPLAPATQGIKP</sequence>
<comment type="caution">
    <text evidence="4">The sequence shown here is derived from an EMBL/GenBank/DDBJ whole genome shotgun (WGS) entry which is preliminary data.</text>
</comment>
<dbReference type="Pfam" id="PF16655">
    <property type="entry name" value="PhoD_N"/>
    <property type="match status" value="1"/>
</dbReference>
<dbReference type="PANTHER" id="PTHR43606:SF7">
    <property type="entry name" value="PHOSPHATASE, PUTATIVE (AFU_ORTHOLOGUE AFUA_6G08710)-RELATED"/>
    <property type="match status" value="1"/>
</dbReference>
<proteinExistence type="predicted"/>
<protein>
    <recommendedName>
        <fullName evidence="6">Alkaline phosphatase</fullName>
    </recommendedName>
</protein>
<evidence type="ECO:0000313" key="5">
    <source>
        <dbReference type="Proteomes" id="UP000739180"/>
    </source>
</evidence>
<accession>A0ABY2XFI2</accession>
<dbReference type="Pfam" id="PF09423">
    <property type="entry name" value="PhoD"/>
    <property type="match status" value="1"/>
</dbReference>
<feature type="domain" description="Phospholipase D N-terminal" evidence="3">
    <location>
        <begin position="69"/>
        <end position="157"/>
    </location>
</feature>
<feature type="region of interest" description="Disordered" evidence="1">
    <location>
        <begin position="552"/>
        <end position="579"/>
    </location>
</feature>
<dbReference type="PROSITE" id="PS51257">
    <property type="entry name" value="PROKAR_LIPOPROTEIN"/>
    <property type="match status" value="1"/>
</dbReference>
<organism evidence="4 5">
    <name type="scientific">Alloalcanivorax gelatiniphagus</name>
    <dbReference type="NCBI Taxonomy" id="1194167"/>
    <lineage>
        <taxon>Bacteria</taxon>
        <taxon>Pseudomonadati</taxon>
        <taxon>Pseudomonadota</taxon>
        <taxon>Gammaproteobacteria</taxon>
        <taxon>Oceanospirillales</taxon>
        <taxon>Alcanivoracaceae</taxon>
        <taxon>Alloalcanivorax</taxon>
    </lineage>
</organism>
<evidence type="ECO:0000313" key="4">
    <source>
        <dbReference type="EMBL" id="TMW10359.1"/>
    </source>
</evidence>
<dbReference type="EMBL" id="VCQT01000046">
    <property type="protein sequence ID" value="TMW10359.1"/>
    <property type="molecule type" value="Genomic_DNA"/>
</dbReference>
<reference evidence="4 5" key="1">
    <citation type="submission" date="2019-05" db="EMBL/GenBank/DDBJ databases">
        <title>Genome of Alcanivorax gelatiniphagus, an oil degrading marine bacteria.</title>
        <authorList>
            <person name="Kwon K.K."/>
        </authorList>
    </citation>
    <scope>NUCLEOTIDE SEQUENCE [LARGE SCALE GENOMIC DNA]</scope>
    <source>
        <strain evidence="4 5">MEBiC 08158</strain>
    </source>
</reference>
<dbReference type="InterPro" id="IPR029052">
    <property type="entry name" value="Metallo-depent_PP-like"/>
</dbReference>
<dbReference type="InterPro" id="IPR032093">
    <property type="entry name" value="PhoD_N"/>
</dbReference>
<evidence type="ECO:0000259" key="2">
    <source>
        <dbReference type="Pfam" id="PF09423"/>
    </source>
</evidence>
<dbReference type="Gene3D" id="3.60.21.70">
    <property type="entry name" value="PhoD-like phosphatase"/>
    <property type="match status" value="1"/>
</dbReference>
<dbReference type="Proteomes" id="UP000739180">
    <property type="component" value="Unassembled WGS sequence"/>
</dbReference>
<feature type="domain" description="PhoD-like phosphatase metallophosphatase" evidence="2">
    <location>
        <begin position="170"/>
        <end position="526"/>
    </location>
</feature>
<dbReference type="Gene3D" id="2.60.40.380">
    <property type="entry name" value="Purple acid phosphatase-like, N-terminal"/>
    <property type="match status" value="1"/>
</dbReference>
<dbReference type="RefSeq" id="WP_138773967.1">
    <property type="nucleotide sequence ID" value="NZ_JBHSSX010000153.1"/>
</dbReference>
<feature type="compositionally biased region" description="Low complexity" evidence="1">
    <location>
        <begin position="29"/>
        <end position="43"/>
    </location>
</feature>
<evidence type="ECO:0000259" key="3">
    <source>
        <dbReference type="Pfam" id="PF16655"/>
    </source>
</evidence>
<feature type="region of interest" description="Disordered" evidence="1">
    <location>
        <begin position="18"/>
        <end position="72"/>
    </location>
</feature>
<evidence type="ECO:0008006" key="6">
    <source>
        <dbReference type="Google" id="ProtNLM"/>
    </source>
</evidence>
<dbReference type="InterPro" id="IPR018946">
    <property type="entry name" value="PhoD-like_MPP"/>
</dbReference>
<dbReference type="InterPro" id="IPR038607">
    <property type="entry name" value="PhoD-like_sf"/>
</dbReference>
<dbReference type="SUPFAM" id="SSF56300">
    <property type="entry name" value="Metallo-dependent phosphatases"/>
    <property type="match status" value="1"/>
</dbReference>
<name>A0ABY2XFI2_9GAMM</name>
<dbReference type="CDD" id="cd07389">
    <property type="entry name" value="MPP_PhoD"/>
    <property type="match status" value="1"/>
</dbReference>
<gene>
    <name evidence="4" type="ORF">FGS76_17595</name>
</gene>
<evidence type="ECO:0000256" key="1">
    <source>
        <dbReference type="SAM" id="MobiDB-lite"/>
    </source>
</evidence>
<dbReference type="InterPro" id="IPR052900">
    <property type="entry name" value="Phospholipid_Metab_Enz"/>
</dbReference>